<evidence type="ECO:0000313" key="1">
    <source>
        <dbReference type="EnsemblMetazoa" id="AFAF001141-PA"/>
    </source>
</evidence>
<dbReference type="AlphaFoldDB" id="A0A182Q1C7"/>
<dbReference type="Proteomes" id="UP000075886">
    <property type="component" value="Unassembled WGS sequence"/>
</dbReference>
<name>A0A182Q1C7_9DIPT</name>
<dbReference type="VEuPathDB" id="VectorBase:AFAF001141"/>
<organism evidence="1 2">
    <name type="scientific">Anopheles farauti</name>
    <dbReference type="NCBI Taxonomy" id="69004"/>
    <lineage>
        <taxon>Eukaryota</taxon>
        <taxon>Metazoa</taxon>
        <taxon>Ecdysozoa</taxon>
        <taxon>Arthropoda</taxon>
        <taxon>Hexapoda</taxon>
        <taxon>Insecta</taxon>
        <taxon>Pterygota</taxon>
        <taxon>Neoptera</taxon>
        <taxon>Endopterygota</taxon>
        <taxon>Diptera</taxon>
        <taxon>Nematocera</taxon>
        <taxon>Culicoidea</taxon>
        <taxon>Culicidae</taxon>
        <taxon>Anophelinae</taxon>
        <taxon>Anopheles</taxon>
    </lineage>
</organism>
<reference evidence="1" key="2">
    <citation type="submission" date="2020-05" db="UniProtKB">
        <authorList>
            <consortium name="EnsemblMetazoa"/>
        </authorList>
    </citation>
    <scope>IDENTIFICATION</scope>
    <source>
        <strain evidence="1">FAR1</strain>
    </source>
</reference>
<protein>
    <submittedName>
        <fullName evidence="1">Uncharacterized protein</fullName>
    </submittedName>
</protein>
<reference evidence="2" key="1">
    <citation type="submission" date="2014-01" db="EMBL/GenBank/DDBJ databases">
        <title>The Genome Sequence of Anopheles farauti FAR1 (V2).</title>
        <authorList>
            <consortium name="The Broad Institute Genomics Platform"/>
            <person name="Neafsey D.E."/>
            <person name="Besansky N."/>
            <person name="Howell P."/>
            <person name="Walton C."/>
            <person name="Young S.K."/>
            <person name="Zeng Q."/>
            <person name="Gargeya S."/>
            <person name="Fitzgerald M."/>
            <person name="Haas B."/>
            <person name="Abouelleil A."/>
            <person name="Allen A.W."/>
            <person name="Alvarado L."/>
            <person name="Arachchi H.M."/>
            <person name="Berlin A.M."/>
            <person name="Chapman S.B."/>
            <person name="Gainer-Dewar J."/>
            <person name="Goldberg J."/>
            <person name="Griggs A."/>
            <person name="Gujja S."/>
            <person name="Hansen M."/>
            <person name="Howarth C."/>
            <person name="Imamovic A."/>
            <person name="Ireland A."/>
            <person name="Larimer J."/>
            <person name="McCowan C."/>
            <person name="Murphy C."/>
            <person name="Pearson M."/>
            <person name="Poon T.W."/>
            <person name="Priest M."/>
            <person name="Roberts A."/>
            <person name="Saif S."/>
            <person name="Shea T."/>
            <person name="Sisk P."/>
            <person name="Sykes S."/>
            <person name="Wortman J."/>
            <person name="Nusbaum C."/>
            <person name="Birren B."/>
        </authorList>
    </citation>
    <scope>NUCLEOTIDE SEQUENCE [LARGE SCALE GENOMIC DNA]</scope>
    <source>
        <strain evidence="2">FAR1</strain>
    </source>
</reference>
<keyword evidence="2" id="KW-1185">Reference proteome</keyword>
<accession>A0A182Q1C7</accession>
<proteinExistence type="predicted"/>
<dbReference type="EnsemblMetazoa" id="AFAF001141-RA">
    <property type="protein sequence ID" value="AFAF001141-PA"/>
    <property type="gene ID" value="AFAF001141"/>
</dbReference>
<evidence type="ECO:0000313" key="2">
    <source>
        <dbReference type="Proteomes" id="UP000075886"/>
    </source>
</evidence>
<dbReference type="EMBL" id="AXCN02002117">
    <property type="status" value="NOT_ANNOTATED_CDS"/>
    <property type="molecule type" value="Genomic_DNA"/>
</dbReference>
<sequence length="119" mass="13474">MRAVDDTDPTVVNRWWIATILRRQENATARLIGTRAEPKQQSRSVEKRRLYEVAVRSPRTPNATMGRVRKQERVHRRSNLVTMVGFADVVSRSARYDHRFSASFAVAAITFAGGSTIGM</sequence>